<accession>A0AA88DR03</accession>
<gene>
    <name evidence="2" type="ORF">TIFTF001_029003</name>
</gene>
<dbReference type="AlphaFoldDB" id="A0AA88DR03"/>
<reference evidence="2" key="1">
    <citation type="submission" date="2023-07" db="EMBL/GenBank/DDBJ databases">
        <title>draft genome sequence of fig (Ficus carica).</title>
        <authorList>
            <person name="Takahashi T."/>
            <person name="Nishimura K."/>
        </authorList>
    </citation>
    <scope>NUCLEOTIDE SEQUENCE</scope>
</reference>
<comment type="caution">
    <text evidence="2">The sequence shown here is derived from an EMBL/GenBank/DDBJ whole genome shotgun (WGS) entry which is preliminary data.</text>
</comment>
<dbReference type="EMBL" id="BTGU01000092">
    <property type="protein sequence ID" value="GMN59906.1"/>
    <property type="molecule type" value="Genomic_DNA"/>
</dbReference>
<name>A0AA88DR03_FICCA</name>
<evidence type="ECO:0000313" key="2">
    <source>
        <dbReference type="EMBL" id="GMN59906.1"/>
    </source>
</evidence>
<protein>
    <submittedName>
        <fullName evidence="2">Uncharacterized protein</fullName>
    </submittedName>
</protein>
<organism evidence="2 3">
    <name type="scientific">Ficus carica</name>
    <name type="common">Common fig</name>
    <dbReference type="NCBI Taxonomy" id="3494"/>
    <lineage>
        <taxon>Eukaryota</taxon>
        <taxon>Viridiplantae</taxon>
        <taxon>Streptophyta</taxon>
        <taxon>Embryophyta</taxon>
        <taxon>Tracheophyta</taxon>
        <taxon>Spermatophyta</taxon>
        <taxon>Magnoliopsida</taxon>
        <taxon>eudicotyledons</taxon>
        <taxon>Gunneridae</taxon>
        <taxon>Pentapetalae</taxon>
        <taxon>rosids</taxon>
        <taxon>fabids</taxon>
        <taxon>Rosales</taxon>
        <taxon>Moraceae</taxon>
        <taxon>Ficeae</taxon>
        <taxon>Ficus</taxon>
    </lineage>
</organism>
<sequence length="145" mass="15134">MAMQGIKASWSEHTPHLLLQAHPANKSVPYPSTTRFPQPPATPPSGGGAPPGLHHGEAVRVTAPLTEGGVAGVVSDLLVVWPHRERAREREPDRYTFVALHLGSTTVTAVRVTAPLPEGGVAGVVSDFTVPTFGFGLVSGTCGED</sequence>
<proteinExistence type="predicted"/>
<evidence type="ECO:0000256" key="1">
    <source>
        <dbReference type="SAM" id="MobiDB-lite"/>
    </source>
</evidence>
<evidence type="ECO:0000313" key="3">
    <source>
        <dbReference type="Proteomes" id="UP001187192"/>
    </source>
</evidence>
<feature type="region of interest" description="Disordered" evidence="1">
    <location>
        <begin position="24"/>
        <end position="56"/>
    </location>
</feature>
<dbReference type="Proteomes" id="UP001187192">
    <property type="component" value="Unassembled WGS sequence"/>
</dbReference>
<keyword evidence="3" id="KW-1185">Reference proteome</keyword>